<dbReference type="Gene3D" id="3.40.50.300">
    <property type="entry name" value="P-loop containing nucleotide triphosphate hydrolases"/>
    <property type="match status" value="1"/>
</dbReference>
<keyword evidence="2" id="KW-1185">Reference proteome</keyword>
<dbReference type="PANTHER" id="PTHR30121">
    <property type="entry name" value="UNCHARACTERIZED PROTEIN YJGR-RELATED"/>
    <property type="match status" value="1"/>
</dbReference>
<dbReference type="InterPro" id="IPR027417">
    <property type="entry name" value="P-loop_NTPase"/>
</dbReference>
<evidence type="ECO:0008006" key="3">
    <source>
        <dbReference type="Google" id="ProtNLM"/>
    </source>
</evidence>
<dbReference type="EMBL" id="AEVG01000063">
    <property type="protein sequence ID" value="EFX91980.1"/>
    <property type="molecule type" value="Genomic_DNA"/>
</dbReference>
<proteinExistence type="predicted"/>
<dbReference type="HOGENOM" id="CLU_902049_0_0_6"/>
<reference evidence="1 2" key="1">
    <citation type="submission" date="2011-01" db="EMBL/GenBank/DDBJ databases">
        <authorList>
            <person name="Muzny D."/>
            <person name="Qin X."/>
            <person name="Deng J."/>
            <person name="Jiang H."/>
            <person name="Liu Y."/>
            <person name="Qu J."/>
            <person name="Song X.-Z."/>
            <person name="Zhang L."/>
            <person name="Thornton R."/>
            <person name="Coyle M."/>
            <person name="Francisco L."/>
            <person name="Jackson L."/>
            <person name="Javaid M."/>
            <person name="Korchina V."/>
            <person name="Kovar C."/>
            <person name="Mata R."/>
            <person name="Mathew T."/>
            <person name="Ngo R."/>
            <person name="Nguyen L."/>
            <person name="Nguyen N."/>
            <person name="Okwuonu G."/>
            <person name="Ongeri F."/>
            <person name="Pham C."/>
            <person name="Simmons D."/>
            <person name="Wilczek-Boney K."/>
            <person name="Hale W."/>
            <person name="Jakkamsetti A."/>
            <person name="Pham P."/>
            <person name="Ruth R."/>
            <person name="San Lucas F."/>
            <person name="Warren J."/>
            <person name="Zhang J."/>
            <person name="Zhao Z."/>
            <person name="Zhou C."/>
            <person name="Zhu D."/>
            <person name="Lee S."/>
            <person name="Bess C."/>
            <person name="Blankenburg K."/>
            <person name="Forbes L."/>
            <person name="Fu Q."/>
            <person name="Gubbala S."/>
            <person name="Hirani K."/>
            <person name="Jayaseelan J.C."/>
            <person name="Lara F."/>
            <person name="Munidasa M."/>
            <person name="Palculict T."/>
            <person name="Patil S."/>
            <person name="Pu L.-L."/>
            <person name="Saada N."/>
            <person name="Tang L."/>
            <person name="Weissenberger G."/>
            <person name="Zhu Y."/>
            <person name="Hemphill L."/>
            <person name="Shang Y."/>
            <person name="Youmans B."/>
            <person name="Ayvaz T."/>
            <person name="Ross M."/>
            <person name="Santibanez J."/>
            <person name="Aqrawi P."/>
            <person name="Gross S."/>
            <person name="Joshi V."/>
            <person name="Fowler G."/>
            <person name="Nazareth L."/>
            <person name="Reid J."/>
            <person name="Worley K."/>
            <person name="Petrosino J."/>
            <person name="Highlander S."/>
            <person name="Gibbs R."/>
        </authorList>
    </citation>
    <scope>NUCLEOTIDE SEQUENCE [LARGE SCALE GENOMIC DNA]</scope>
    <source>
        <strain evidence="1 2">ATCC 25976</strain>
    </source>
</reference>
<sequence>MRVKSLTNGLHGQIFTSDEIDNSLLFDENVVVDLSRVSSQETKSLIMGILVMRLSEYRMSSDNGMNQVLKHVTVLEEAHNILKRTSTEQSSEGSNVAGKAVEMLSNAIAEMRTYGEGFIIADQSPGAVDISAIRNTNTKIIMGLPDEEDRRLAGKSAGVTDEQLAEIAKLPKGVAVVYQNDWLEPILCQVAHFLADEKLFVEPEQVKSNVDSQFKKHLTDLLFKEKLAERRRLDYTEILQSIEKSHLPTDYKRYLNEVCDLLKEAVPALLAQDESYLIDLYERIIQQQCKEALPELSVELQQHFSHLA</sequence>
<dbReference type="SUPFAM" id="SSF52540">
    <property type="entry name" value="P-loop containing nucleoside triphosphate hydrolases"/>
    <property type="match status" value="1"/>
</dbReference>
<dbReference type="PANTHER" id="PTHR30121:SF6">
    <property type="entry name" value="SLR6007 PROTEIN"/>
    <property type="match status" value="1"/>
</dbReference>
<dbReference type="InterPro" id="IPR051162">
    <property type="entry name" value="T4SS_component"/>
</dbReference>
<accession>E8KGJ4</accession>
<dbReference type="AlphaFoldDB" id="E8KGJ4"/>
<comment type="caution">
    <text evidence="1">The sequence shown here is derived from an EMBL/GenBank/DDBJ whole genome shotgun (WGS) entry which is preliminary data.</text>
</comment>
<evidence type="ECO:0000313" key="2">
    <source>
        <dbReference type="Proteomes" id="UP000005467"/>
    </source>
</evidence>
<dbReference type="Proteomes" id="UP000005467">
    <property type="component" value="Unassembled WGS sequence"/>
</dbReference>
<name>E8KGJ4_9PAST</name>
<protein>
    <recommendedName>
        <fullName evidence="3">ATP-binding protein</fullName>
    </recommendedName>
</protein>
<gene>
    <name evidence="1" type="ORF">HMPREF0027_0961</name>
</gene>
<organism evidence="1 2">
    <name type="scientific">Actinobacillus ureae ATCC 25976</name>
    <dbReference type="NCBI Taxonomy" id="887324"/>
    <lineage>
        <taxon>Bacteria</taxon>
        <taxon>Pseudomonadati</taxon>
        <taxon>Pseudomonadota</taxon>
        <taxon>Gammaproteobacteria</taxon>
        <taxon>Pasteurellales</taxon>
        <taxon>Pasteurellaceae</taxon>
        <taxon>Actinobacillus</taxon>
    </lineage>
</organism>
<evidence type="ECO:0000313" key="1">
    <source>
        <dbReference type="EMBL" id="EFX91980.1"/>
    </source>
</evidence>